<feature type="compositionally biased region" description="Basic and acidic residues" evidence="1">
    <location>
        <begin position="355"/>
        <end position="403"/>
    </location>
</feature>
<proteinExistence type="predicted"/>
<gene>
    <name evidence="2" type="ORF">WMY93_008110</name>
</gene>
<protein>
    <submittedName>
        <fullName evidence="2">Uncharacterized protein</fullName>
    </submittedName>
</protein>
<keyword evidence="3" id="KW-1185">Reference proteome</keyword>
<dbReference type="AlphaFoldDB" id="A0AAW0PNW3"/>
<feature type="compositionally biased region" description="Acidic residues" evidence="1">
    <location>
        <begin position="232"/>
        <end position="246"/>
    </location>
</feature>
<feature type="compositionally biased region" description="Basic and acidic residues" evidence="1">
    <location>
        <begin position="112"/>
        <end position="124"/>
    </location>
</feature>
<feature type="compositionally biased region" description="Low complexity" evidence="1">
    <location>
        <begin position="323"/>
        <end position="333"/>
    </location>
</feature>
<feature type="region of interest" description="Disordered" evidence="1">
    <location>
        <begin position="276"/>
        <end position="403"/>
    </location>
</feature>
<reference evidence="3" key="1">
    <citation type="submission" date="2024-04" db="EMBL/GenBank/DDBJ databases">
        <title>Salinicola lusitanus LLJ914,a marine bacterium isolated from the Okinawa Trough.</title>
        <authorList>
            <person name="Li J."/>
        </authorList>
    </citation>
    <scope>NUCLEOTIDE SEQUENCE [LARGE SCALE GENOMIC DNA]</scope>
</reference>
<organism evidence="2 3">
    <name type="scientific">Mugilogobius chulae</name>
    <name type="common">yellowstripe goby</name>
    <dbReference type="NCBI Taxonomy" id="88201"/>
    <lineage>
        <taxon>Eukaryota</taxon>
        <taxon>Metazoa</taxon>
        <taxon>Chordata</taxon>
        <taxon>Craniata</taxon>
        <taxon>Vertebrata</taxon>
        <taxon>Euteleostomi</taxon>
        <taxon>Actinopterygii</taxon>
        <taxon>Neopterygii</taxon>
        <taxon>Teleostei</taxon>
        <taxon>Neoteleostei</taxon>
        <taxon>Acanthomorphata</taxon>
        <taxon>Gobiaria</taxon>
        <taxon>Gobiiformes</taxon>
        <taxon>Gobioidei</taxon>
        <taxon>Gobiidae</taxon>
        <taxon>Gobionellinae</taxon>
        <taxon>Mugilogobius</taxon>
    </lineage>
</organism>
<accession>A0AAW0PNW3</accession>
<feature type="region of interest" description="Disordered" evidence="1">
    <location>
        <begin position="71"/>
        <end position="180"/>
    </location>
</feature>
<dbReference type="EMBL" id="JBBPFD010000005">
    <property type="protein sequence ID" value="KAK7925800.1"/>
    <property type="molecule type" value="Genomic_DNA"/>
</dbReference>
<evidence type="ECO:0000256" key="1">
    <source>
        <dbReference type="SAM" id="MobiDB-lite"/>
    </source>
</evidence>
<sequence>MEEEAITTENIAIDKKGLSPRSNLSPALLEDLESLEATKDDIVGDDLERPSLTAVDREYLDELWANFDFDVGDLGSLDEDNNPNSAATDLDLKSLATPALSYNGDLDEEEQISLKERDKETGEDKIEEEGSADTDTELDSLPPDGPTSQSHYDSDFDLDEMDGNEETVNEDAAAEGLSPRSFSLSDDLSEFCDNLKSRFLKKLMGEETEDLDCSEDDFVGDDLELASPLDNENLDVGDLGSEEEDSAYSLKLPASVFDDPMPKEERLVSEVLEVEKDHSSVRPLSLSRASSDLSDKPRIEDDEGADTDLDSLCDDSPIPSPRSPRLCLSPALSVDKSNQPSSQMSRSDLSLEAAEELKETLRRDEEEMERLKAESEERLSELRRSLSAKRREEEKRLNRESERELQDLREAIQIDRIVQEEMIWKEEERLKAETDERVETMRQAFLSKRKEEEEKLERLKEELETDRLRQERLIKEEEDLLKADTEDKLEHLRESILEQRAKEEEKLKQESELQLERLRENLKASQTMQEELLKTQTDKQLQTLRQSLSAKLREEEEKLKDESEAKLKQLSENQKRLEDEIEEENEDSKLNFKTSRRKM</sequence>
<evidence type="ECO:0000313" key="3">
    <source>
        <dbReference type="Proteomes" id="UP001460270"/>
    </source>
</evidence>
<feature type="region of interest" description="Disordered" evidence="1">
    <location>
        <begin position="576"/>
        <end position="599"/>
    </location>
</feature>
<dbReference type="Proteomes" id="UP001460270">
    <property type="component" value="Unassembled WGS sequence"/>
</dbReference>
<evidence type="ECO:0000313" key="2">
    <source>
        <dbReference type="EMBL" id="KAK7925800.1"/>
    </source>
</evidence>
<feature type="compositionally biased region" description="Acidic residues" evidence="1">
    <location>
        <begin position="155"/>
        <end position="173"/>
    </location>
</feature>
<feature type="region of interest" description="Disordered" evidence="1">
    <location>
        <begin position="226"/>
        <end position="246"/>
    </location>
</feature>
<feature type="compositionally biased region" description="Acidic residues" evidence="1">
    <location>
        <begin position="300"/>
        <end position="313"/>
    </location>
</feature>
<feature type="compositionally biased region" description="Polar residues" evidence="1">
    <location>
        <begin position="335"/>
        <end position="348"/>
    </location>
</feature>
<feature type="compositionally biased region" description="Acidic residues" evidence="1">
    <location>
        <begin position="125"/>
        <end position="138"/>
    </location>
</feature>
<name>A0AAW0PNW3_9GOBI</name>
<comment type="caution">
    <text evidence="2">The sequence shown here is derived from an EMBL/GenBank/DDBJ whole genome shotgun (WGS) entry which is preliminary data.</text>
</comment>